<dbReference type="RefSeq" id="WP_067017317.1">
    <property type="nucleotide sequence ID" value="NZ_FLOB01000006.1"/>
</dbReference>
<dbReference type="Pfam" id="PF00990">
    <property type="entry name" value="GGDEF"/>
    <property type="match status" value="1"/>
</dbReference>
<dbReference type="SUPFAM" id="SSF55073">
    <property type="entry name" value="Nucleotide cyclase"/>
    <property type="match status" value="1"/>
</dbReference>
<feature type="domain" description="GGDEF" evidence="5">
    <location>
        <begin position="241"/>
        <end position="376"/>
    </location>
</feature>
<dbReference type="InterPro" id="IPR043128">
    <property type="entry name" value="Rev_trsase/Diguanyl_cyclase"/>
</dbReference>
<dbReference type="PROSITE" id="PS50887">
    <property type="entry name" value="GGDEF"/>
    <property type="match status" value="1"/>
</dbReference>
<dbReference type="InterPro" id="IPR029787">
    <property type="entry name" value="Nucleotide_cyclase"/>
</dbReference>
<feature type="transmembrane region" description="Helical" evidence="4">
    <location>
        <begin position="180"/>
        <end position="204"/>
    </location>
</feature>
<dbReference type="PANTHER" id="PTHR45138:SF9">
    <property type="entry name" value="DIGUANYLATE CYCLASE DGCM-RELATED"/>
    <property type="match status" value="1"/>
</dbReference>
<keyword evidence="4" id="KW-1133">Transmembrane helix</keyword>
<reference evidence="6 7" key="1">
    <citation type="submission" date="2016-06" db="EMBL/GenBank/DDBJ databases">
        <authorList>
            <person name="Kjaerup R.B."/>
            <person name="Dalgaard T.S."/>
            <person name="Juul-Madsen H.R."/>
        </authorList>
    </citation>
    <scope>NUCLEOTIDE SEQUENCE [LARGE SCALE GENOMIC DNA]</scope>
    <source>
        <strain evidence="6 7">CECT 8886</strain>
    </source>
</reference>
<proteinExistence type="predicted"/>
<dbReference type="FunFam" id="3.30.70.270:FF:000001">
    <property type="entry name" value="Diguanylate cyclase domain protein"/>
    <property type="match status" value="1"/>
</dbReference>
<keyword evidence="4" id="KW-0472">Membrane</keyword>
<gene>
    <name evidence="6" type="primary">ycdT</name>
    <name evidence="6" type="ORF">MSP8886_02738</name>
</gene>
<dbReference type="EC" id="2.7.7.65" evidence="2"/>
<dbReference type="PANTHER" id="PTHR45138">
    <property type="entry name" value="REGULATORY COMPONENTS OF SENSORY TRANSDUCTION SYSTEM"/>
    <property type="match status" value="1"/>
</dbReference>
<evidence type="ECO:0000259" key="5">
    <source>
        <dbReference type="PROSITE" id="PS50887"/>
    </source>
</evidence>
<evidence type="ECO:0000256" key="2">
    <source>
        <dbReference type="ARBA" id="ARBA00012528"/>
    </source>
</evidence>
<dbReference type="STRING" id="1792290.MSP8886_02738"/>
<dbReference type="EMBL" id="FLOB01000006">
    <property type="protein sequence ID" value="SBS33389.1"/>
    <property type="molecule type" value="Genomic_DNA"/>
</dbReference>
<keyword evidence="6" id="KW-0548">Nucleotidyltransferase</keyword>
<dbReference type="AlphaFoldDB" id="A0A1A8TJ01"/>
<evidence type="ECO:0000256" key="3">
    <source>
        <dbReference type="ARBA" id="ARBA00034247"/>
    </source>
</evidence>
<dbReference type="Gene3D" id="3.30.70.270">
    <property type="match status" value="1"/>
</dbReference>
<dbReference type="GO" id="GO:1902201">
    <property type="term" value="P:negative regulation of bacterial-type flagellum-dependent cell motility"/>
    <property type="evidence" value="ECO:0007669"/>
    <property type="project" value="TreeGrafter"/>
</dbReference>
<keyword evidence="4" id="KW-0812">Transmembrane</keyword>
<sequence>MKITTSAKTMRLIIWLIFIFFLILCIGSLSYFQKQSRQLLGSNFTALVIDVMQAEEDAHLLKRALMQLKSNSPYFDSNELKAISLRMQYRFPIIDRKMQKSSFEPATYQPYTKKLQMLKSLLPELGKRIEAFQKDPSNKAPLVDLLTTFDVDMSFAYNELHTIIQVNSDIERRLKNKLTLLIWGLVFAFLCTLFALCLAITHLYSKREELTIQSNVDHLTQLPNRRFIAEKTQEFLSEAPDFIGLAILDLDHFKKVNDLFGHPAGDEALKAIANIIKQYTTPPHIAARLGGEEFCILFTDISERKANTICEDIRQAVEETNIPINNTSTQVTISVGLYCQANTCDAQAFRHIYQMADNALYLAKKQGRNQVVMFQKEVMDHA</sequence>
<dbReference type="OrthoDB" id="9812260at2"/>
<dbReference type="InterPro" id="IPR050469">
    <property type="entry name" value="Diguanylate_Cyclase"/>
</dbReference>
<keyword evidence="7" id="KW-1185">Reference proteome</keyword>
<name>A0A1A8TJ01_9GAMM</name>
<dbReference type="GO" id="GO:0005886">
    <property type="term" value="C:plasma membrane"/>
    <property type="evidence" value="ECO:0007669"/>
    <property type="project" value="TreeGrafter"/>
</dbReference>
<feature type="transmembrane region" description="Helical" evidence="4">
    <location>
        <begin position="12"/>
        <end position="32"/>
    </location>
</feature>
<evidence type="ECO:0000313" key="7">
    <source>
        <dbReference type="Proteomes" id="UP000092544"/>
    </source>
</evidence>
<comment type="cofactor">
    <cofactor evidence="1">
        <name>Mg(2+)</name>
        <dbReference type="ChEBI" id="CHEBI:18420"/>
    </cofactor>
</comment>
<protein>
    <recommendedName>
        <fullName evidence="2">diguanylate cyclase</fullName>
        <ecNumber evidence="2">2.7.7.65</ecNumber>
    </recommendedName>
</protein>
<dbReference type="GO" id="GO:0043709">
    <property type="term" value="P:cell adhesion involved in single-species biofilm formation"/>
    <property type="evidence" value="ECO:0007669"/>
    <property type="project" value="TreeGrafter"/>
</dbReference>
<evidence type="ECO:0000256" key="4">
    <source>
        <dbReference type="SAM" id="Phobius"/>
    </source>
</evidence>
<dbReference type="GO" id="GO:0052621">
    <property type="term" value="F:diguanylate cyclase activity"/>
    <property type="evidence" value="ECO:0007669"/>
    <property type="project" value="UniProtKB-EC"/>
</dbReference>
<dbReference type="Proteomes" id="UP000092544">
    <property type="component" value="Unassembled WGS sequence"/>
</dbReference>
<keyword evidence="6" id="KW-0808">Transferase</keyword>
<dbReference type="NCBIfam" id="TIGR00254">
    <property type="entry name" value="GGDEF"/>
    <property type="match status" value="1"/>
</dbReference>
<organism evidence="6 7">
    <name type="scientific">Marinomonas spartinae</name>
    <dbReference type="NCBI Taxonomy" id="1792290"/>
    <lineage>
        <taxon>Bacteria</taxon>
        <taxon>Pseudomonadati</taxon>
        <taxon>Pseudomonadota</taxon>
        <taxon>Gammaproteobacteria</taxon>
        <taxon>Oceanospirillales</taxon>
        <taxon>Oceanospirillaceae</taxon>
        <taxon>Marinomonas</taxon>
    </lineage>
</organism>
<evidence type="ECO:0000256" key="1">
    <source>
        <dbReference type="ARBA" id="ARBA00001946"/>
    </source>
</evidence>
<evidence type="ECO:0000313" key="6">
    <source>
        <dbReference type="EMBL" id="SBS33389.1"/>
    </source>
</evidence>
<dbReference type="SMART" id="SM00267">
    <property type="entry name" value="GGDEF"/>
    <property type="match status" value="1"/>
</dbReference>
<dbReference type="CDD" id="cd01949">
    <property type="entry name" value="GGDEF"/>
    <property type="match status" value="1"/>
</dbReference>
<comment type="catalytic activity">
    <reaction evidence="3">
        <text>2 GTP = 3',3'-c-di-GMP + 2 diphosphate</text>
        <dbReference type="Rhea" id="RHEA:24898"/>
        <dbReference type="ChEBI" id="CHEBI:33019"/>
        <dbReference type="ChEBI" id="CHEBI:37565"/>
        <dbReference type="ChEBI" id="CHEBI:58805"/>
        <dbReference type="EC" id="2.7.7.65"/>
    </reaction>
</comment>
<dbReference type="InterPro" id="IPR000160">
    <property type="entry name" value="GGDEF_dom"/>
</dbReference>
<accession>A0A1A8TJ01</accession>